<evidence type="ECO:0000313" key="3">
    <source>
        <dbReference type="Proteomes" id="UP000663838"/>
    </source>
</evidence>
<proteinExistence type="predicted"/>
<dbReference type="EMBL" id="CAJOBS010002588">
    <property type="protein sequence ID" value="CAF4824656.1"/>
    <property type="molecule type" value="Genomic_DNA"/>
</dbReference>
<dbReference type="Proteomes" id="UP000663865">
    <property type="component" value="Unassembled WGS sequence"/>
</dbReference>
<dbReference type="EMBL" id="CAJNYV010003706">
    <property type="protein sequence ID" value="CAF3602412.1"/>
    <property type="molecule type" value="Genomic_DNA"/>
</dbReference>
<comment type="caution">
    <text evidence="2">The sequence shown here is derived from an EMBL/GenBank/DDBJ whole genome shotgun (WGS) entry which is preliminary data.</text>
</comment>
<sequence length="178" mass="20757">MLGNDVSYLYSNDFLALSLSNKKELNTKLLPSFECRSVRPHACRLPTQTLETGHRTEHIILFRDETIVRDKQRRKKQVASQQEKHQLFEGNLYRTIQESLNEQSTLEHHLTKLQLCEKDFHTKINNVSTNSLTNLFLMDKQKSSALLDQYSADFDHFSLPITNILKFNNNMDDDMPNS</sequence>
<dbReference type="AlphaFoldDB" id="A0A821QJC4"/>
<protein>
    <submittedName>
        <fullName evidence="2">Uncharacterized protein</fullName>
    </submittedName>
</protein>
<reference evidence="2" key="1">
    <citation type="submission" date="2021-02" db="EMBL/GenBank/DDBJ databases">
        <authorList>
            <person name="Nowell W R."/>
        </authorList>
    </citation>
    <scope>NUCLEOTIDE SEQUENCE</scope>
</reference>
<organism evidence="2 3">
    <name type="scientific">Rotaria socialis</name>
    <dbReference type="NCBI Taxonomy" id="392032"/>
    <lineage>
        <taxon>Eukaryota</taxon>
        <taxon>Metazoa</taxon>
        <taxon>Spiralia</taxon>
        <taxon>Gnathifera</taxon>
        <taxon>Rotifera</taxon>
        <taxon>Eurotatoria</taxon>
        <taxon>Bdelloidea</taxon>
        <taxon>Philodinida</taxon>
        <taxon>Philodinidae</taxon>
        <taxon>Rotaria</taxon>
    </lineage>
</organism>
<name>A0A821QJC4_9BILA</name>
<dbReference type="Proteomes" id="UP000663838">
    <property type="component" value="Unassembled WGS sequence"/>
</dbReference>
<evidence type="ECO:0000313" key="2">
    <source>
        <dbReference type="EMBL" id="CAF4824656.1"/>
    </source>
</evidence>
<accession>A0A821QJC4</accession>
<evidence type="ECO:0000313" key="1">
    <source>
        <dbReference type="EMBL" id="CAF3602412.1"/>
    </source>
</evidence>
<gene>
    <name evidence="1" type="ORF">KIK155_LOCUS21003</name>
    <name evidence="2" type="ORF">TOA249_LOCUS24814</name>
</gene>